<dbReference type="AlphaFoldDB" id="A0A8H3XHT5"/>
<comment type="caution">
    <text evidence="1">The sequence shown here is derived from an EMBL/GenBank/DDBJ whole genome shotgun (WGS) entry which is preliminary data.</text>
</comment>
<protein>
    <submittedName>
        <fullName evidence="1">Uncharacterized protein</fullName>
    </submittedName>
</protein>
<proteinExistence type="predicted"/>
<accession>A0A8H3XHT5</accession>
<organism evidence="1 2">
    <name type="scientific">Gigaspora margarita</name>
    <dbReference type="NCBI Taxonomy" id="4874"/>
    <lineage>
        <taxon>Eukaryota</taxon>
        <taxon>Fungi</taxon>
        <taxon>Fungi incertae sedis</taxon>
        <taxon>Mucoromycota</taxon>
        <taxon>Glomeromycotina</taxon>
        <taxon>Glomeromycetes</taxon>
        <taxon>Diversisporales</taxon>
        <taxon>Gigasporaceae</taxon>
        <taxon>Gigaspora</taxon>
    </lineage>
</organism>
<dbReference type="Proteomes" id="UP000439903">
    <property type="component" value="Unassembled WGS sequence"/>
</dbReference>
<sequence length="82" mass="9282">MEVSLPPSIETRGDLEKSSFYPKFAKTQSEGTYVADIIVPIIRAKLKICQLENLRTLAKRNGRVWPARTEGEREESVQTLCS</sequence>
<evidence type="ECO:0000313" key="1">
    <source>
        <dbReference type="EMBL" id="KAF0460885.1"/>
    </source>
</evidence>
<dbReference type="EMBL" id="WTPW01001040">
    <property type="protein sequence ID" value="KAF0460885.1"/>
    <property type="molecule type" value="Genomic_DNA"/>
</dbReference>
<evidence type="ECO:0000313" key="2">
    <source>
        <dbReference type="Proteomes" id="UP000439903"/>
    </source>
</evidence>
<reference evidence="1 2" key="1">
    <citation type="journal article" date="2019" name="Environ. Microbiol.">
        <title>At the nexus of three kingdoms: the genome of the mycorrhizal fungus Gigaspora margarita provides insights into plant, endobacterial and fungal interactions.</title>
        <authorList>
            <person name="Venice F."/>
            <person name="Ghignone S."/>
            <person name="Salvioli di Fossalunga A."/>
            <person name="Amselem J."/>
            <person name="Novero M."/>
            <person name="Xianan X."/>
            <person name="Sedzielewska Toro K."/>
            <person name="Morin E."/>
            <person name="Lipzen A."/>
            <person name="Grigoriev I.V."/>
            <person name="Henrissat B."/>
            <person name="Martin F.M."/>
            <person name="Bonfante P."/>
        </authorList>
    </citation>
    <scope>NUCLEOTIDE SEQUENCE [LARGE SCALE GENOMIC DNA]</scope>
    <source>
        <strain evidence="1 2">BEG34</strain>
    </source>
</reference>
<keyword evidence="2" id="KW-1185">Reference proteome</keyword>
<name>A0A8H3XHT5_GIGMA</name>
<gene>
    <name evidence="1" type="ORF">F8M41_000542</name>
</gene>